<sequence length="346" mass="37907">MDIAIRPLDLASDADIAQLCALDEALDRARWGGTEPATIAQCRAALESSPYWTQCCHVAVAETMEGGQSIVGLAFTMLPLRENLETVHVHAEVHPAFRGHGIGTALVEEALIPAIRESGRPLVSAWGEIPADGDADGPDLPANALARRLGLQRRTLAVARALDLPVDPALLDELEAEAAERLGDYRILTWEDAVPDEHLAPYGVLLRQLDLDDPDEDMEHEAPEFTPERIRTIEQRRKRAGLRCLTAVALAPDGTFAGNTEIHVRAGEGVTVGWQENTLVMPEHRGHRLGLAMKVANHRRLAAAAPGLRRLVTWNSHVNPWMIGINEKLGYRVAQREIGFQGRPEL</sequence>
<dbReference type="InterPro" id="IPR000182">
    <property type="entry name" value="GNAT_dom"/>
</dbReference>
<dbReference type="InterPro" id="IPR016181">
    <property type="entry name" value="Acyl_CoA_acyltransferase"/>
</dbReference>
<evidence type="ECO:0000313" key="3">
    <source>
        <dbReference type="Proteomes" id="UP000195981"/>
    </source>
</evidence>
<evidence type="ECO:0000313" key="2">
    <source>
        <dbReference type="EMBL" id="SLM91053.1"/>
    </source>
</evidence>
<dbReference type="Gene3D" id="3.40.630.30">
    <property type="match status" value="1"/>
</dbReference>
<keyword evidence="2" id="KW-0808">Transferase</keyword>
<keyword evidence="3" id="KW-1185">Reference proteome</keyword>
<evidence type="ECO:0000259" key="1">
    <source>
        <dbReference type="PROSITE" id="PS51186"/>
    </source>
</evidence>
<dbReference type="SUPFAM" id="SSF55729">
    <property type="entry name" value="Acyl-CoA N-acyltransferases (Nat)"/>
    <property type="match status" value="2"/>
</dbReference>
<name>A0A1X6WYP5_9MICO</name>
<dbReference type="Proteomes" id="UP000195981">
    <property type="component" value="Unassembled WGS sequence"/>
</dbReference>
<accession>A0A1X6WYP5</accession>
<proteinExistence type="predicted"/>
<dbReference type="GO" id="GO:0016747">
    <property type="term" value="F:acyltransferase activity, transferring groups other than amino-acyl groups"/>
    <property type="evidence" value="ECO:0007669"/>
    <property type="project" value="InterPro"/>
</dbReference>
<dbReference type="EMBL" id="FWFG01000053">
    <property type="protein sequence ID" value="SLM91053.1"/>
    <property type="molecule type" value="Genomic_DNA"/>
</dbReference>
<reference evidence="2 3" key="1">
    <citation type="submission" date="2017-02" db="EMBL/GenBank/DDBJ databases">
        <authorList>
            <person name="Peterson S.W."/>
        </authorList>
    </citation>
    <scope>NUCLEOTIDE SEQUENCE [LARGE SCALE GENOMIC DNA]</scope>
    <source>
        <strain evidence="2 3">CIP104813</strain>
    </source>
</reference>
<dbReference type="AlphaFoldDB" id="A0A1X6WYP5"/>
<organism evidence="2 3">
    <name type="scientific">Brachybacterium nesterenkovii</name>
    <dbReference type="NCBI Taxonomy" id="47847"/>
    <lineage>
        <taxon>Bacteria</taxon>
        <taxon>Bacillati</taxon>
        <taxon>Actinomycetota</taxon>
        <taxon>Actinomycetes</taxon>
        <taxon>Micrococcales</taxon>
        <taxon>Dermabacteraceae</taxon>
        <taxon>Brachybacterium</taxon>
    </lineage>
</organism>
<dbReference type="RefSeq" id="WP_087103624.1">
    <property type="nucleotide sequence ID" value="NZ_FWFG01000053.1"/>
</dbReference>
<dbReference type="OrthoDB" id="4119890at2"/>
<gene>
    <name evidence="2" type="ORF">FM110_06045</name>
</gene>
<protein>
    <submittedName>
        <fullName evidence="2">GCN5-related N-acetyltransferase</fullName>
    </submittedName>
</protein>
<feature type="domain" description="N-acetyltransferase" evidence="1">
    <location>
        <begin position="3"/>
        <end position="177"/>
    </location>
</feature>
<dbReference type="CDD" id="cd04301">
    <property type="entry name" value="NAT_SF"/>
    <property type="match status" value="1"/>
</dbReference>
<dbReference type="PROSITE" id="PS51186">
    <property type="entry name" value="GNAT"/>
    <property type="match status" value="1"/>
</dbReference>